<proteinExistence type="predicted"/>
<evidence type="ECO:0000313" key="2">
    <source>
        <dbReference type="EMBL" id="RUP42822.1"/>
    </source>
</evidence>
<keyword evidence="1" id="KW-0472">Membrane</keyword>
<evidence type="ECO:0008006" key="4">
    <source>
        <dbReference type="Google" id="ProtNLM"/>
    </source>
</evidence>
<dbReference type="Proteomes" id="UP000268093">
    <property type="component" value="Unassembled WGS sequence"/>
</dbReference>
<evidence type="ECO:0000313" key="3">
    <source>
        <dbReference type="Proteomes" id="UP000268093"/>
    </source>
</evidence>
<sequence length="173" mass="19475">MNLRDVLKGTIAELTSDNQRSTCLCTFCAREVLERSCYYELLLRRQCRQSARRGLDTKPEGLEQVVAARLSTCAALNFLTAIPIYNNFLSGIPKTATIVVITAHVLLAIPILMTSFAFEVEEPHPQNRVYFESHLPRYHRRLLAAAAIFVPFFGDFMSLLGALANCGLIEYIF</sequence>
<feature type="transmembrane region" description="Helical" evidence="1">
    <location>
        <begin position="141"/>
        <end position="164"/>
    </location>
</feature>
<keyword evidence="3" id="KW-1185">Reference proteome</keyword>
<keyword evidence="1" id="KW-0812">Transmembrane</keyword>
<gene>
    <name evidence="2" type="ORF">BC936DRAFT_138036</name>
</gene>
<comment type="caution">
    <text evidence="2">The sequence shown here is derived from an EMBL/GenBank/DDBJ whole genome shotgun (WGS) entry which is preliminary data.</text>
</comment>
<protein>
    <recommendedName>
        <fullName evidence="4">Amino acid transporter transmembrane domain-containing protein</fullName>
    </recommendedName>
</protein>
<dbReference type="OrthoDB" id="9895617at2759"/>
<dbReference type="EMBL" id="RBNI01012365">
    <property type="protein sequence ID" value="RUP42822.1"/>
    <property type="molecule type" value="Genomic_DNA"/>
</dbReference>
<evidence type="ECO:0000256" key="1">
    <source>
        <dbReference type="SAM" id="Phobius"/>
    </source>
</evidence>
<name>A0A433CW85_9FUNG</name>
<feature type="transmembrane region" description="Helical" evidence="1">
    <location>
        <begin position="97"/>
        <end position="120"/>
    </location>
</feature>
<dbReference type="AlphaFoldDB" id="A0A433CW85"/>
<feature type="transmembrane region" description="Helical" evidence="1">
    <location>
        <begin position="66"/>
        <end position="85"/>
    </location>
</feature>
<accession>A0A433CW85</accession>
<keyword evidence="1" id="KW-1133">Transmembrane helix</keyword>
<organism evidence="2 3">
    <name type="scientific">Jimgerdemannia flammicorona</name>
    <dbReference type="NCBI Taxonomy" id="994334"/>
    <lineage>
        <taxon>Eukaryota</taxon>
        <taxon>Fungi</taxon>
        <taxon>Fungi incertae sedis</taxon>
        <taxon>Mucoromycota</taxon>
        <taxon>Mucoromycotina</taxon>
        <taxon>Endogonomycetes</taxon>
        <taxon>Endogonales</taxon>
        <taxon>Endogonaceae</taxon>
        <taxon>Jimgerdemannia</taxon>
    </lineage>
</organism>
<reference evidence="2 3" key="1">
    <citation type="journal article" date="2018" name="New Phytol.">
        <title>Phylogenomics of Endogonaceae and evolution of mycorrhizas within Mucoromycota.</title>
        <authorList>
            <person name="Chang Y."/>
            <person name="Desiro A."/>
            <person name="Na H."/>
            <person name="Sandor L."/>
            <person name="Lipzen A."/>
            <person name="Clum A."/>
            <person name="Barry K."/>
            <person name="Grigoriev I.V."/>
            <person name="Martin F.M."/>
            <person name="Stajich J.E."/>
            <person name="Smith M.E."/>
            <person name="Bonito G."/>
            <person name="Spatafora J.W."/>
        </authorList>
    </citation>
    <scope>NUCLEOTIDE SEQUENCE [LARGE SCALE GENOMIC DNA]</scope>
    <source>
        <strain evidence="2 3">GMNB39</strain>
    </source>
</reference>